<dbReference type="Pfam" id="PF17248">
    <property type="entry name" value="DUF5317"/>
    <property type="match status" value="1"/>
</dbReference>
<feature type="transmembrane region" description="Helical" evidence="1">
    <location>
        <begin position="6"/>
        <end position="22"/>
    </location>
</feature>
<evidence type="ECO:0000313" key="2">
    <source>
        <dbReference type="EMBL" id="OGD15450.1"/>
    </source>
</evidence>
<evidence type="ECO:0008006" key="4">
    <source>
        <dbReference type="Google" id="ProtNLM"/>
    </source>
</evidence>
<sequence>MLYLYIIIISIIIGLLRNGKLSSLSHISLKKIELIVLACLIQAGLIFLGPKKIKFILDYSSYMIIFSYIVLLLAVWNNKKLKGMKIISLGIVFNFIVITANGGHMPVLLSSLYKAGLNDFVLVLKEGIYVTHTLITEKTLFRFLADVIPLSSPFPDPSVVSAGDFLMFSGVFSLIQNAMLKKELNPEEDEQKSEARIQYLE</sequence>
<evidence type="ECO:0000313" key="3">
    <source>
        <dbReference type="Proteomes" id="UP000177701"/>
    </source>
</evidence>
<keyword evidence="1" id="KW-0812">Transmembrane</keyword>
<accession>A0A1F5AA74</accession>
<dbReference type="STRING" id="1797291.A2V47_03325"/>
<evidence type="ECO:0000256" key="1">
    <source>
        <dbReference type="SAM" id="Phobius"/>
    </source>
</evidence>
<dbReference type="AlphaFoldDB" id="A0A1F5AA74"/>
<proteinExistence type="predicted"/>
<dbReference type="InterPro" id="IPR035168">
    <property type="entry name" value="DUF5317"/>
</dbReference>
<dbReference type="Proteomes" id="UP000177701">
    <property type="component" value="Unassembled WGS sequence"/>
</dbReference>
<protein>
    <recommendedName>
        <fullName evidence="4">DUF5317 domain-containing protein</fullName>
    </recommendedName>
</protein>
<organism evidence="2 3">
    <name type="scientific">Candidatus Sediminicultor quintus</name>
    <dbReference type="NCBI Taxonomy" id="1797291"/>
    <lineage>
        <taxon>Bacteria</taxon>
        <taxon>Pseudomonadati</taxon>
        <taxon>Atribacterota</taxon>
        <taxon>Candidatus Phoenicimicrobiia</taxon>
        <taxon>Candidatus Pheonicimicrobiales</taxon>
        <taxon>Candidatus Phoenicimicrobiaceae</taxon>
        <taxon>Candidatus Sediminicultor</taxon>
    </lineage>
</organism>
<name>A0A1F5AA74_9BACT</name>
<gene>
    <name evidence="2" type="ORF">A2V47_03325</name>
</gene>
<keyword evidence="1" id="KW-1133">Transmembrane helix</keyword>
<comment type="caution">
    <text evidence="2">The sequence shown here is derived from an EMBL/GenBank/DDBJ whole genome shotgun (WGS) entry which is preliminary data.</text>
</comment>
<feature type="transmembrane region" description="Helical" evidence="1">
    <location>
        <begin position="59"/>
        <end position="77"/>
    </location>
</feature>
<reference evidence="2 3" key="1">
    <citation type="journal article" date="2016" name="Nat. Commun.">
        <title>Thousands of microbial genomes shed light on interconnected biogeochemical processes in an aquifer system.</title>
        <authorList>
            <person name="Anantharaman K."/>
            <person name="Brown C.T."/>
            <person name="Hug L.A."/>
            <person name="Sharon I."/>
            <person name="Castelle C.J."/>
            <person name="Probst A.J."/>
            <person name="Thomas B.C."/>
            <person name="Singh A."/>
            <person name="Wilkins M.J."/>
            <person name="Karaoz U."/>
            <person name="Brodie E.L."/>
            <person name="Williams K.H."/>
            <person name="Hubbard S.S."/>
            <person name="Banfield J.F."/>
        </authorList>
    </citation>
    <scope>NUCLEOTIDE SEQUENCE [LARGE SCALE GENOMIC DNA]</scope>
</reference>
<keyword evidence="1" id="KW-0472">Membrane</keyword>
<feature type="transmembrane region" description="Helical" evidence="1">
    <location>
        <begin position="89"/>
        <end position="113"/>
    </location>
</feature>
<dbReference type="EMBL" id="MEYH01000055">
    <property type="protein sequence ID" value="OGD15450.1"/>
    <property type="molecule type" value="Genomic_DNA"/>
</dbReference>